<proteinExistence type="predicted"/>
<protein>
    <submittedName>
        <fullName evidence="2">Uncharacterized protein</fullName>
    </submittedName>
</protein>
<keyword evidence="1" id="KW-0812">Transmembrane</keyword>
<comment type="caution">
    <text evidence="2">The sequence shown here is derived from an EMBL/GenBank/DDBJ whole genome shotgun (WGS) entry which is preliminary data.</text>
</comment>
<keyword evidence="1" id="KW-1133">Transmembrane helix</keyword>
<dbReference type="EMBL" id="JAUSQM010000001">
    <property type="protein sequence ID" value="MDP9820942.1"/>
    <property type="molecule type" value="Genomic_DNA"/>
</dbReference>
<accession>A0ABT9NKK2</accession>
<sequence>MARSTASGKGSTRSAFDRFADRLMDVDRAYGDERERAVLMEANAFGLSIGIFAALFAALVLAVVGQLLAPLLFVMLAILPASAAGLYARRRQVDAVELAERTGARSTQVATVVIGLLVVLVFAAMAVTVYADGPLVAAPTQRPSEGVWGGMVQGGVVGGMLGGLATAVGGLVTIAKARRAVG</sequence>
<feature type="transmembrane region" description="Helical" evidence="1">
    <location>
        <begin position="109"/>
        <end position="131"/>
    </location>
</feature>
<evidence type="ECO:0000256" key="1">
    <source>
        <dbReference type="SAM" id="Phobius"/>
    </source>
</evidence>
<name>A0ABT9NKK2_9ACTN</name>
<evidence type="ECO:0000313" key="3">
    <source>
        <dbReference type="Proteomes" id="UP001240447"/>
    </source>
</evidence>
<keyword evidence="3" id="KW-1185">Reference proteome</keyword>
<organism evidence="2 3">
    <name type="scientific">Nocardioides massiliensis</name>
    <dbReference type="NCBI Taxonomy" id="1325935"/>
    <lineage>
        <taxon>Bacteria</taxon>
        <taxon>Bacillati</taxon>
        <taxon>Actinomycetota</taxon>
        <taxon>Actinomycetes</taxon>
        <taxon>Propionibacteriales</taxon>
        <taxon>Nocardioidaceae</taxon>
        <taxon>Nocardioides</taxon>
    </lineage>
</organism>
<reference evidence="2 3" key="1">
    <citation type="submission" date="2023-07" db="EMBL/GenBank/DDBJ databases">
        <title>Sequencing the genomes of 1000 actinobacteria strains.</title>
        <authorList>
            <person name="Klenk H.-P."/>
        </authorList>
    </citation>
    <scope>NUCLEOTIDE SEQUENCE [LARGE SCALE GENOMIC DNA]</scope>
    <source>
        <strain evidence="2 3">GD13</strain>
    </source>
</reference>
<feature type="transmembrane region" description="Helical" evidence="1">
    <location>
        <begin position="44"/>
        <end position="64"/>
    </location>
</feature>
<dbReference type="RefSeq" id="WP_068116820.1">
    <property type="nucleotide sequence ID" value="NZ_CCXJ01000050.1"/>
</dbReference>
<dbReference type="Proteomes" id="UP001240447">
    <property type="component" value="Unassembled WGS sequence"/>
</dbReference>
<keyword evidence="1" id="KW-0472">Membrane</keyword>
<feature type="transmembrane region" description="Helical" evidence="1">
    <location>
        <begin position="70"/>
        <end position="88"/>
    </location>
</feature>
<evidence type="ECO:0000313" key="2">
    <source>
        <dbReference type="EMBL" id="MDP9820942.1"/>
    </source>
</evidence>
<gene>
    <name evidence="2" type="ORF">J2S59_000751</name>
</gene>
<feature type="transmembrane region" description="Helical" evidence="1">
    <location>
        <begin position="151"/>
        <end position="175"/>
    </location>
</feature>